<keyword evidence="3" id="KW-1185">Reference proteome</keyword>
<reference evidence="2" key="1">
    <citation type="journal article" date="2022" name="Cell">
        <title>Design, construction, and in vivo augmentation of a complex gut microbiome.</title>
        <authorList>
            <person name="Cheng A.G."/>
            <person name="Ho P.Y."/>
            <person name="Aranda-Diaz A."/>
            <person name="Jain S."/>
            <person name="Yu F.B."/>
            <person name="Meng X."/>
            <person name="Wang M."/>
            <person name="Iakiviak M."/>
            <person name="Nagashima K."/>
            <person name="Zhao A."/>
            <person name="Murugkar P."/>
            <person name="Patil A."/>
            <person name="Atabakhsh K."/>
            <person name="Weakley A."/>
            <person name="Yan J."/>
            <person name="Brumbaugh A.R."/>
            <person name="Higginbottom S."/>
            <person name="Dimas A."/>
            <person name="Shiver A.L."/>
            <person name="Deutschbauer A."/>
            <person name="Neff N."/>
            <person name="Sonnenburg J.L."/>
            <person name="Huang K.C."/>
            <person name="Fischbach M.A."/>
        </authorList>
    </citation>
    <scope>NUCLEOTIDE SEQUENCE</scope>
    <source>
        <strain evidence="2">DSM 19829</strain>
    </source>
</reference>
<dbReference type="SUPFAM" id="SSF53850">
    <property type="entry name" value="Periplasmic binding protein-like II"/>
    <property type="match status" value="1"/>
</dbReference>
<dbReference type="PROSITE" id="PS51257">
    <property type="entry name" value="PROKAR_LIPOPROTEIN"/>
    <property type="match status" value="1"/>
</dbReference>
<feature type="signal peptide" evidence="1">
    <location>
        <begin position="1"/>
        <end position="27"/>
    </location>
</feature>
<evidence type="ECO:0000256" key="1">
    <source>
        <dbReference type="SAM" id="SignalP"/>
    </source>
</evidence>
<feature type="chain" id="PRO_5047115581" evidence="1">
    <location>
        <begin position="28"/>
        <end position="769"/>
    </location>
</feature>
<keyword evidence="1" id="KW-0732">Signal</keyword>
<dbReference type="RefSeq" id="WP_028528043.1">
    <property type="nucleotide sequence ID" value="NZ_CABLBR010000007.1"/>
</dbReference>
<organism evidence="2 3">
    <name type="scientific">Ruminococcus gauvreauii</name>
    <dbReference type="NCBI Taxonomy" id="438033"/>
    <lineage>
        <taxon>Bacteria</taxon>
        <taxon>Bacillati</taxon>
        <taxon>Bacillota</taxon>
        <taxon>Clostridia</taxon>
        <taxon>Eubacteriales</taxon>
        <taxon>Oscillospiraceae</taxon>
        <taxon>Ruminococcus</taxon>
    </lineage>
</organism>
<protein>
    <submittedName>
        <fullName evidence="2">Extracellular solute-binding protein</fullName>
    </submittedName>
</protein>
<evidence type="ECO:0000313" key="3">
    <source>
        <dbReference type="Proteomes" id="UP001060164"/>
    </source>
</evidence>
<dbReference type="SUPFAM" id="SSF82171">
    <property type="entry name" value="DPP6 N-terminal domain-like"/>
    <property type="match status" value="1"/>
</dbReference>
<proteinExistence type="predicted"/>
<name>A0ABY5VH32_9FIRM</name>
<dbReference type="InterPro" id="IPR006059">
    <property type="entry name" value="SBP"/>
</dbReference>
<dbReference type="EMBL" id="CP102290">
    <property type="protein sequence ID" value="UWP59909.1"/>
    <property type="molecule type" value="Genomic_DNA"/>
</dbReference>
<dbReference type="Pfam" id="PF13416">
    <property type="entry name" value="SBP_bac_8"/>
    <property type="match status" value="1"/>
</dbReference>
<dbReference type="Gene3D" id="3.40.190.10">
    <property type="entry name" value="Periplasmic binding protein-like II"/>
    <property type="match status" value="1"/>
</dbReference>
<accession>A0ABY5VH32</accession>
<gene>
    <name evidence="2" type="ORF">NQ502_02285</name>
</gene>
<evidence type="ECO:0000313" key="2">
    <source>
        <dbReference type="EMBL" id="UWP59909.1"/>
    </source>
</evidence>
<sequence length="769" mass="83896">MKSKKIPWHRVLLAGILTVALMGCSRAESGQNTDAGQSTGGNAENTADAKGRYVETQLPTPEGFSGVGCIGRLQDGSLLLIDKKEGTKSSSDDGGKSWSTDTLTELKTLTDQDADITGTAIAPDGGIFISYILWEESTSEKTYPEKYIYLDADGTVHNAEFGLEGYNTSVMDSVITADGRVFVITNSYDVYELDVRQQTHQQLFTPDDMRDVGMYVCGNSLVVQNGQKAYFYNLESGELNTPDEVLNSFIGEQTEQKAGIAMCASDDKDGNQTLYLAAGGGIYGHVLGGSVMEQLADGALTNLGDPSKAPAWMSRNEDGSFLIFYRDGALCSYVYDPDISAVPEQLLTIYTLYDNETVRQAISCYRAENPDTFIRLEIGVSEANGVTANDAVKNLNTQLLAGKGPDMILLNGMPADAYIEKGILMDLSDFVAELSGNYFEGILKGYQSEEGIFILPFRFDVPLLTGNESWLSEISDLKSLADTAEAIADSPETEESVLGSYTAGELLEKLYLTSAGAWTSEDGNVNEDSLQEFLTQAKRIYGAEQKNLDEEELSNHQKMYEEFLAFYQDEQRAKDNLLSNGPQSAWQIERRQVLTAGILGSMSELNSILAVNRQMEGNTYRAFNGQSADVFSPSGLIGVSVNSENQELAMSWMETLLGTEVQSKDLEDGFPVNAEAFDSFAANPNPGSMEGAGLTDRDGNEISLDIVWPDDAEKKQFRDLIETLKVPAVTDDSLKEEIIAIGAQALTGEKEIEDCTQEIVQKISIHLQE</sequence>
<dbReference type="Proteomes" id="UP001060164">
    <property type="component" value="Chromosome"/>
</dbReference>